<dbReference type="KEGG" id="rta:Rta_10530"/>
<dbReference type="AlphaFoldDB" id="F5Y0B6"/>
<dbReference type="InterPro" id="IPR029016">
    <property type="entry name" value="GAF-like_dom_sf"/>
</dbReference>
<gene>
    <name evidence="2" type="ordered locus">Rta_10530</name>
</gene>
<dbReference type="PATRIC" id="fig|365046.3.peg.1078"/>
<dbReference type="Gene3D" id="3.30.450.40">
    <property type="match status" value="1"/>
</dbReference>
<dbReference type="Proteomes" id="UP000008385">
    <property type="component" value="Chromosome"/>
</dbReference>
<accession>F5Y0B6</accession>
<keyword evidence="3" id="KW-1185">Reference proteome</keyword>
<evidence type="ECO:0000313" key="3">
    <source>
        <dbReference type="Proteomes" id="UP000008385"/>
    </source>
</evidence>
<organism evidence="2 3">
    <name type="scientific">Ramlibacter tataouinensis (strain ATCC BAA-407 / DSM 14655 / LMG 21543 / TTB310)</name>
    <dbReference type="NCBI Taxonomy" id="365046"/>
    <lineage>
        <taxon>Bacteria</taxon>
        <taxon>Pseudomonadati</taxon>
        <taxon>Pseudomonadota</taxon>
        <taxon>Betaproteobacteria</taxon>
        <taxon>Burkholderiales</taxon>
        <taxon>Comamonadaceae</taxon>
        <taxon>Ramlibacter</taxon>
    </lineage>
</organism>
<dbReference type="HOGENOM" id="CLU_1775896_0_0_4"/>
<dbReference type="STRING" id="365046.Rta_10530"/>
<dbReference type="EMBL" id="CP000245">
    <property type="protein sequence ID" value="AEG92138.1"/>
    <property type="molecule type" value="Genomic_DNA"/>
</dbReference>
<sequence>MAHDPLQHDLEAVARLDAVPLILEVAARTTGMGFVAVARVTDERWVCCAVGDEIEFGLKVGGELQVETTLCNEIRCHGEAIVIDDVPQDARYGGHPTPQRYGFRSYISMPIYRRNGEFFGTCAPSTRVRPACRRPAWSACSSCSPS</sequence>
<reference evidence="2 3" key="2">
    <citation type="journal article" date="2011" name="PLoS ONE">
        <title>The Cyst-Dividing Bacterium Ramlibacter tataouinensis TTB310 Genome Reveals a Well-Stocked Toolbox for Adaptation to a Desert Environment.</title>
        <authorList>
            <person name="De Luca G."/>
            <person name="Barakat M."/>
            <person name="Ortet P."/>
            <person name="Fochesato S."/>
            <person name="Jourlin-Castelli C."/>
            <person name="Ansaldi M."/>
            <person name="Py B."/>
            <person name="Fichant G."/>
            <person name="Coutinho P.M."/>
            <person name="Voulhoux R."/>
            <person name="Bastien O."/>
            <person name="Marechal E."/>
            <person name="Henrissat B."/>
            <person name="Quentin Y."/>
            <person name="Noirot P."/>
            <person name="Filloux A."/>
            <person name="Mejean V."/>
            <person name="Dubow M.S."/>
            <person name="Barras F."/>
            <person name="Barbe V."/>
            <person name="Weissenbach J."/>
            <person name="Mihalcescu I."/>
            <person name="Vermeglio A."/>
            <person name="Achouak W."/>
            <person name="Heulin T."/>
        </authorList>
    </citation>
    <scope>NUCLEOTIDE SEQUENCE [LARGE SCALE GENOMIC DNA]</scope>
    <source>
        <strain evidence="3">ATCC BAA-407 / DSM 14655 / LMG 21543 / TTB310</strain>
    </source>
</reference>
<evidence type="ECO:0000259" key="1">
    <source>
        <dbReference type="Pfam" id="PF01590"/>
    </source>
</evidence>
<dbReference type="eggNOG" id="COG2203">
    <property type="taxonomic scope" value="Bacteria"/>
</dbReference>
<name>F5Y0B6_RAMTT</name>
<reference evidence="3" key="1">
    <citation type="submission" date="2006-01" db="EMBL/GenBank/DDBJ databases">
        <title>Genome of the cyst-dividing bacterium Ramlibacter tataouinensis.</title>
        <authorList>
            <person name="Barakat M."/>
            <person name="Ortet P."/>
            <person name="De Luca G."/>
            <person name="Jourlin-Castelli C."/>
            <person name="Ansaldi M."/>
            <person name="Py B."/>
            <person name="Fichant G."/>
            <person name="Coutinho P."/>
            <person name="Voulhoux R."/>
            <person name="Bastien O."/>
            <person name="Roy S."/>
            <person name="Marechal E."/>
            <person name="Henrissat B."/>
            <person name="Quentin Y."/>
            <person name="Noirot P."/>
            <person name="Filloux A."/>
            <person name="Mejean V."/>
            <person name="DuBow M."/>
            <person name="Barras F."/>
            <person name="Heulin T."/>
        </authorList>
    </citation>
    <scope>NUCLEOTIDE SEQUENCE [LARGE SCALE GENOMIC DNA]</scope>
    <source>
        <strain evidence="3">ATCC BAA-407 / DSM 14655 / LMG 21543 / TTB310</strain>
    </source>
</reference>
<protein>
    <recommendedName>
        <fullName evidence="1">GAF domain-containing protein</fullName>
    </recommendedName>
</protein>
<proteinExistence type="predicted"/>
<dbReference type="RefSeq" id="WP_013900371.1">
    <property type="nucleotide sequence ID" value="NC_015677.1"/>
</dbReference>
<dbReference type="SUPFAM" id="SSF55781">
    <property type="entry name" value="GAF domain-like"/>
    <property type="match status" value="1"/>
</dbReference>
<dbReference type="InterPro" id="IPR003018">
    <property type="entry name" value="GAF"/>
</dbReference>
<dbReference type="OrthoDB" id="8807260at2"/>
<dbReference type="Pfam" id="PF01590">
    <property type="entry name" value="GAF"/>
    <property type="match status" value="1"/>
</dbReference>
<feature type="domain" description="GAF" evidence="1">
    <location>
        <begin position="19"/>
        <end position="123"/>
    </location>
</feature>
<evidence type="ECO:0000313" key="2">
    <source>
        <dbReference type="EMBL" id="AEG92138.1"/>
    </source>
</evidence>